<organism evidence="1 2">
    <name type="scientific">Salipiger abyssi</name>
    <dbReference type="NCBI Taxonomy" id="1250539"/>
    <lineage>
        <taxon>Bacteria</taxon>
        <taxon>Pseudomonadati</taxon>
        <taxon>Pseudomonadota</taxon>
        <taxon>Alphaproteobacteria</taxon>
        <taxon>Rhodobacterales</taxon>
        <taxon>Roseobacteraceae</taxon>
        <taxon>Salipiger</taxon>
    </lineage>
</organism>
<dbReference type="RefSeq" id="WP_076702630.1">
    <property type="nucleotide sequence ID" value="NZ_CP015093.1"/>
</dbReference>
<dbReference type="OrthoDB" id="7850457at2"/>
<evidence type="ECO:0000313" key="2">
    <source>
        <dbReference type="Proteomes" id="UP000187059"/>
    </source>
</evidence>
<proteinExistence type="predicted"/>
<accession>A0A1P8UWJ9</accession>
<dbReference type="Proteomes" id="UP000187059">
    <property type="component" value="Chromosome"/>
</dbReference>
<name>A0A1P8UWJ9_9RHOB</name>
<reference evidence="1 2" key="1">
    <citation type="submission" date="2016-04" db="EMBL/GenBank/DDBJ databases">
        <title>Deep-sea bacteria in the southern Pacific.</title>
        <authorList>
            <person name="Tang K."/>
        </authorList>
    </citation>
    <scope>NUCLEOTIDE SEQUENCE [LARGE SCALE GENOMIC DNA]</scope>
    <source>
        <strain evidence="1 2">JLT2014</strain>
    </source>
</reference>
<dbReference type="AlphaFoldDB" id="A0A1P8UWJ9"/>
<protein>
    <submittedName>
        <fullName evidence="1">Putative DUF1833 protein</fullName>
    </submittedName>
</protein>
<dbReference type="Pfam" id="PF08875">
    <property type="entry name" value="DUF1833"/>
    <property type="match status" value="1"/>
</dbReference>
<dbReference type="EMBL" id="CP015093">
    <property type="protein sequence ID" value="APZ53750.1"/>
    <property type="molecule type" value="Genomic_DNA"/>
</dbReference>
<gene>
    <name evidence="1" type="ORF">Ga0080574_TMP3416</name>
</gene>
<sequence>MSREISDRLLAATYGQESAEILVPIVRLTHGAWEQPVRLVRDTRALTHAGEIYEPFPFDISLPDDEDEGFPVLRWSAQNVTRELIGQFRAITGEILGTVAWVLVATPDIVEAGPFEVQITGIEYDAQRISGVMTIEPILDEQFGYLEMTPGNAPALF</sequence>
<evidence type="ECO:0000313" key="1">
    <source>
        <dbReference type="EMBL" id="APZ53750.1"/>
    </source>
</evidence>
<dbReference type="STRING" id="1250539.Ga0080574_TMP3416"/>
<dbReference type="KEGG" id="paby:Ga0080574_TMP3416"/>
<keyword evidence="2" id="KW-1185">Reference proteome</keyword>
<dbReference type="InterPro" id="IPR014974">
    <property type="entry name" value="DUF1833"/>
</dbReference>